<feature type="domain" description="Inositolphosphotransferase Aur1/Ipt1" evidence="7">
    <location>
        <begin position="156"/>
        <end position="213"/>
    </location>
</feature>
<evidence type="ECO:0000256" key="1">
    <source>
        <dbReference type="ARBA" id="ARBA00004141"/>
    </source>
</evidence>
<evidence type="ECO:0000256" key="2">
    <source>
        <dbReference type="ARBA" id="ARBA00022692"/>
    </source>
</evidence>
<accession>A0A1Q5SMH6</accession>
<evidence type="ECO:0000256" key="6">
    <source>
        <dbReference type="SAM" id="Phobius"/>
    </source>
</evidence>
<feature type="transmembrane region" description="Helical" evidence="6">
    <location>
        <begin position="185"/>
        <end position="207"/>
    </location>
</feature>
<organism evidence="8 9">
    <name type="scientific">Penicillium subrubescens</name>
    <dbReference type="NCBI Taxonomy" id="1316194"/>
    <lineage>
        <taxon>Eukaryota</taxon>
        <taxon>Fungi</taxon>
        <taxon>Dikarya</taxon>
        <taxon>Ascomycota</taxon>
        <taxon>Pezizomycotina</taxon>
        <taxon>Eurotiomycetes</taxon>
        <taxon>Eurotiomycetidae</taxon>
        <taxon>Eurotiales</taxon>
        <taxon>Aspergillaceae</taxon>
        <taxon>Penicillium</taxon>
    </lineage>
</organism>
<feature type="transmembrane region" description="Helical" evidence="6">
    <location>
        <begin position="243"/>
        <end position="261"/>
    </location>
</feature>
<evidence type="ECO:0000313" key="9">
    <source>
        <dbReference type="Proteomes" id="UP000186955"/>
    </source>
</evidence>
<dbReference type="OrthoDB" id="2566866at2759"/>
<dbReference type="Pfam" id="PF14378">
    <property type="entry name" value="PAP2_3"/>
    <property type="match status" value="3"/>
</dbReference>
<dbReference type="AlphaFoldDB" id="A0A1Q5SMH6"/>
<dbReference type="InterPro" id="IPR052185">
    <property type="entry name" value="IPC_Synthase-Related"/>
</dbReference>
<feature type="transmembrane region" description="Helical" evidence="6">
    <location>
        <begin position="353"/>
        <end position="374"/>
    </location>
</feature>
<feature type="domain" description="Inositolphosphotransferase Aur1/Ipt1" evidence="7">
    <location>
        <begin position="236"/>
        <end position="327"/>
    </location>
</feature>
<reference evidence="8 9" key="1">
    <citation type="submission" date="2016-10" db="EMBL/GenBank/DDBJ databases">
        <title>Genome sequence of the ascomycete fungus Penicillium subrubescens.</title>
        <authorList>
            <person name="De Vries R.P."/>
            <person name="Peng M."/>
            <person name="Dilokpimol A."/>
            <person name="Hilden K."/>
            <person name="Makela M.R."/>
            <person name="Grigoriev I."/>
            <person name="Riley R."/>
            <person name="Granchi Z."/>
        </authorList>
    </citation>
    <scope>NUCLEOTIDE SEQUENCE [LARGE SCALE GENOMIC DNA]</scope>
    <source>
        <strain evidence="8 9">CBS 132785</strain>
    </source>
</reference>
<gene>
    <name evidence="8" type="ORF">PENSUB_13846</name>
</gene>
<comment type="caution">
    <text evidence="8">The sequence shown here is derived from an EMBL/GenBank/DDBJ whole genome shotgun (WGS) entry which is preliminary data.</text>
</comment>
<evidence type="ECO:0000256" key="5">
    <source>
        <dbReference type="SAM" id="MobiDB-lite"/>
    </source>
</evidence>
<dbReference type="CDD" id="cd03386">
    <property type="entry name" value="PAP2_Aur1_like"/>
    <property type="match status" value="1"/>
</dbReference>
<keyword evidence="9" id="KW-1185">Reference proteome</keyword>
<evidence type="ECO:0000313" key="8">
    <source>
        <dbReference type="EMBL" id="OKO89211.1"/>
    </source>
</evidence>
<sequence>MGAGAILEPLAVIVLLFGGTWINRVTKTAFSHTYIRRQSSEYVQADSRDSLESGCSSPTSKDGRLSARSCSPIPQISDDRWHKRQLKILGLSWTISSPNTEVFKDRLLSRLLRKLPFLVECWYWALVYWTYQLGRAFTAVTLQEDTVNVARSHALKLIELEERLRIFWELPIQHFFLRHPLVMTWINWIYSFIHIPGTIAFLVWLYYYTITRNRISEPQQGKPRGTVGGSPAGPLLYQARRRTLAVCNLLAFVVFTLWPCMPPRLLSDPNVEGPEGELARSYGFIDTVHGANGAGSVWTENRFCNQYAAMPSLHFGYSLMIGLTIMTIPLPSHHRRALRSRLGWGIGLRIPSWQRMVCLVLGFLYPFIILVAIVATANHFIVDAVAGALVCALGWWSNGVLLNLLPVEDYFLWLVRIHKPEPTSINIIDRLSDEWESEDSEIRPAVLPP</sequence>
<proteinExistence type="predicted"/>
<feature type="transmembrane region" description="Helical" evidence="6">
    <location>
        <begin position="315"/>
        <end position="332"/>
    </location>
</feature>
<keyword evidence="4 6" id="KW-0472">Membrane</keyword>
<feature type="transmembrane region" description="Helical" evidence="6">
    <location>
        <begin position="380"/>
        <end position="405"/>
    </location>
</feature>
<dbReference type="EMBL" id="MNBE01000776">
    <property type="protein sequence ID" value="OKO89211.1"/>
    <property type="molecule type" value="Genomic_DNA"/>
</dbReference>
<evidence type="ECO:0000256" key="3">
    <source>
        <dbReference type="ARBA" id="ARBA00022989"/>
    </source>
</evidence>
<feature type="domain" description="Inositolphosphotransferase Aur1/Ipt1" evidence="7">
    <location>
        <begin position="353"/>
        <end position="396"/>
    </location>
</feature>
<keyword evidence="2 6" id="KW-0812">Transmembrane</keyword>
<protein>
    <recommendedName>
        <fullName evidence="7">Inositolphosphotransferase Aur1/Ipt1 domain-containing protein</fullName>
    </recommendedName>
</protein>
<evidence type="ECO:0000259" key="7">
    <source>
        <dbReference type="Pfam" id="PF14378"/>
    </source>
</evidence>
<dbReference type="GO" id="GO:0016020">
    <property type="term" value="C:membrane"/>
    <property type="evidence" value="ECO:0007669"/>
    <property type="project" value="UniProtKB-SubCell"/>
</dbReference>
<keyword evidence="3 6" id="KW-1133">Transmembrane helix</keyword>
<evidence type="ECO:0000256" key="4">
    <source>
        <dbReference type="ARBA" id="ARBA00023136"/>
    </source>
</evidence>
<dbReference type="InterPro" id="IPR026841">
    <property type="entry name" value="Aur1/Ipt1"/>
</dbReference>
<feature type="region of interest" description="Disordered" evidence="5">
    <location>
        <begin position="49"/>
        <end position="68"/>
    </location>
</feature>
<name>A0A1Q5SMH6_9EURO</name>
<dbReference type="PANTHER" id="PTHR31310:SF7">
    <property type="entry name" value="PA-PHOSPHATASE RELATED-FAMILY PROTEIN DDB_G0268928"/>
    <property type="match status" value="1"/>
</dbReference>
<dbReference type="Proteomes" id="UP000186955">
    <property type="component" value="Unassembled WGS sequence"/>
</dbReference>
<dbReference type="PANTHER" id="PTHR31310">
    <property type="match status" value="1"/>
</dbReference>
<comment type="subcellular location">
    <subcellularLocation>
        <location evidence="1">Membrane</location>
        <topology evidence="1">Multi-pass membrane protein</topology>
    </subcellularLocation>
</comment>